<dbReference type="OrthoDB" id="9809084at2"/>
<dbReference type="PIRSF" id="PIRSF005917">
    <property type="entry name" value="MTase_YraL"/>
    <property type="match status" value="1"/>
</dbReference>
<comment type="subcellular location">
    <subcellularLocation>
        <location evidence="6">Cytoplasm</location>
    </subcellularLocation>
</comment>
<feature type="domain" description="Tetrapyrrole methylase" evidence="8">
    <location>
        <begin position="27"/>
        <end position="225"/>
    </location>
</feature>
<accession>A0A5C8PIL4</accession>
<dbReference type="FunFam" id="3.30.950.10:FF:000002">
    <property type="entry name" value="Ribosomal RNA small subunit methyltransferase I"/>
    <property type="match status" value="1"/>
</dbReference>
<dbReference type="EMBL" id="VDUZ01000028">
    <property type="protein sequence ID" value="TXL73066.1"/>
    <property type="molecule type" value="Genomic_DNA"/>
</dbReference>
<sequence length="300" mass="31128">MALPTRTMPALEDGSDRADASKPAPGLYLVATPIGNARDITLRALDILRAADIIACEDTRVTRTLLTLYGISTTVIACHDHNEATAADRILAEVAAGKVVALVSDAGMPLVSDPGHRVVRAAIDAGRPVTVVPGPSAPLAALALAGLPNERFLFAGFLPAKPSARREAIASLASVPATLMFFEAPHRLVETLADLADLLGARPAAVARELTKRFEEVRRAPLDALAGHYAEAGPPKGEIVLVIAPPGPQAGPAAGDIEAALRTALAQTGVREAAAEVAARFGLPRREVYAQALALKRSAP</sequence>
<evidence type="ECO:0000256" key="4">
    <source>
        <dbReference type="ARBA" id="ARBA00022679"/>
    </source>
</evidence>
<dbReference type="NCBIfam" id="TIGR00096">
    <property type="entry name" value="16S rRNA (cytidine(1402)-2'-O)-methyltransferase"/>
    <property type="match status" value="1"/>
</dbReference>
<dbReference type="EC" id="2.1.1.198" evidence="6"/>
<keyword evidence="1 6" id="KW-0963">Cytoplasm</keyword>
<reference evidence="10 11" key="1">
    <citation type="submission" date="2019-06" db="EMBL/GenBank/DDBJ databases">
        <title>New taxonomy in bacterial strain CC-CFT640, isolated from vineyard.</title>
        <authorList>
            <person name="Lin S.-Y."/>
            <person name="Tsai C.-F."/>
            <person name="Young C.-C."/>
        </authorList>
    </citation>
    <scope>NUCLEOTIDE SEQUENCE [LARGE SCALE GENOMIC DNA]</scope>
    <source>
        <strain evidence="10 11">CC-CFT640</strain>
    </source>
</reference>
<evidence type="ECO:0000259" key="8">
    <source>
        <dbReference type="Pfam" id="PF00590"/>
    </source>
</evidence>
<dbReference type="AlphaFoldDB" id="A0A5C8PIL4"/>
<keyword evidence="2 6" id="KW-0698">rRNA processing</keyword>
<keyword evidence="4 6" id="KW-0808">Transferase</keyword>
<dbReference type="Gene3D" id="3.30.950.10">
    <property type="entry name" value="Methyltransferase, Cobalt-precorrin-4 Transmethylase, Domain 2"/>
    <property type="match status" value="1"/>
</dbReference>
<dbReference type="InterPro" id="IPR008189">
    <property type="entry name" value="rRNA_ssu_MeTfrase_I"/>
</dbReference>
<dbReference type="InterPro" id="IPR014776">
    <property type="entry name" value="4pyrrole_Mease_sub2"/>
</dbReference>
<protein>
    <recommendedName>
        <fullName evidence="6">Ribosomal RNA small subunit methyltransferase I</fullName>
        <ecNumber evidence="6">2.1.1.198</ecNumber>
    </recommendedName>
    <alternativeName>
        <fullName evidence="6">16S rRNA 2'-O-ribose C1402 methyltransferase</fullName>
    </alternativeName>
    <alternativeName>
        <fullName evidence="6">rRNA (cytidine-2'-O-)-methyltransferase RsmI</fullName>
    </alternativeName>
</protein>
<evidence type="ECO:0000256" key="7">
    <source>
        <dbReference type="SAM" id="MobiDB-lite"/>
    </source>
</evidence>
<name>A0A5C8PIL4_9HYPH</name>
<dbReference type="HAMAP" id="MF_01877">
    <property type="entry name" value="16SrRNA_methyltr_I"/>
    <property type="match status" value="1"/>
</dbReference>
<comment type="catalytic activity">
    <reaction evidence="6">
        <text>cytidine(1402) in 16S rRNA + S-adenosyl-L-methionine = 2'-O-methylcytidine(1402) in 16S rRNA + S-adenosyl-L-homocysteine + H(+)</text>
        <dbReference type="Rhea" id="RHEA:42924"/>
        <dbReference type="Rhea" id="RHEA-COMP:10285"/>
        <dbReference type="Rhea" id="RHEA-COMP:10286"/>
        <dbReference type="ChEBI" id="CHEBI:15378"/>
        <dbReference type="ChEBI" id="CHEBI:57856"/>
        <dbReference type="ChEBI" id="CHEBI:59789"/>
        <dbReference type="ChEBI" id="CHEBI:74495"/>
        <dbReference type="ChEBI" id="CHEBI:82748"/>
        <dbReference type="EC" id="2.1.1.198"/>
    </reaction>
</comment>
<dbReference type="Pfam" id="PF23016">
    <property type="entry name" value="RsmI_C"/>
    <property type="match status" value="1"/>
</dbReference>
<dbReference type="CDD" id="cd11648">
    <property type="entry name" value="RsmI"/>
    <property type="match status" value="1"/>
</dbReference>
<dbReference type="PANTHER" id="PTHR46111">
    <property type="entry name" value="RIBOSOMAL RNA SMALL SUBUNIT METHYLTRANSFERASE I"/>
    <property type="match status" value="1"/>
</dbReference>
<comment type="similarity">
    <text evidence="6">Belongs to the methyltransferase superfamily. RsmI family.</text>
</comment>
<dbReference type="FunFam" id="3.40.1010.10:FF:000007">
    <property type="entry name" value="Ribosomal RNA small subunit methyltransferase I"/>
    <property type="match status" value="1"/>
</dbReference>
<evidence type="ECO:0000256" key="2">
    <source>
        <dbReference type="ARBA" id="ARBA00022552"/>
    </source>
</evidence>
<proteinExistence type="inferred from homology"/>
<dbReference type="Pfam" id="PF00590">
    <property type="entry name" value="TP_methylase"/>
    <property type="match status" value="1"/>
</dbReference>
<evidence type="ECO:0000256" key="5">
    <source>
        <dbReference type="ARBA" id="ARBA00022691"/>
    </source>
</evidence>
<evidence type="ECO:0000256" key="1">
    <source>
        <dbReference type="ARBA" id="ARBA00022490"/>
    </source>
</evidence>
<keyword evidence="5 6" id="KW-0949">S-adenosyl-L-methionine</keyword>
<evidence type="ECO:0000256" key="3">
    <source>
        <dbReference type="ARBA" id="ARBA00022603"/>
    </source>
</evidence>
<dbReference type="InterPro" id="IPR035996">
    <property type="entry name" value="4pyrrol_Methylase_sf"/>
</dbReference>
<dbReference type="GO" id="GO:0070677">
    <property type="term" value="F:rRNA (cytosine-2'-O-)-methyltransferase activity"/>
    <property type="evidence" value="ECO:0007669"/>
    <property type="project" value="UniProtKB-UniRule"/>
</dbReference>
<evidence type="ECO:0000313" key="10">
    <source>
        <dbReference type="EMBL" id="TXL73066.1"/>
    </source>
</evidence>
<evidence type="ECO:0000256" key="6">
    <source>
        <dbReference type="HAMAP-Rule" id="MF_01877"/>
    </source>
</evidence>
<gene>
    <name evidence="6 10" type="primary">rsmI</name>
    <name evidence="10" type="ORF">FHP25_23000</name>
</gene>
<dbReference type="PANTHER" id="PTHR46111:SF1">
    <property type="entry name" value="RIBOSOMAL RNA SMALL SUBUNIT METHYLTRANSFERASE I"/>
    <property type="match status" value="1"/>
</dbReference>
<evidence type="ECO:0000313" key="11">
    <source>
        <dbReference type="Proteomes" id="UP000321638"/>
    </source>
</evidence>
<dbReference type="InterPro" id="IPR053910">
    <property type="entry name" value="RsmI_HTH"/>
</dbReference>
<dbReference type="Gene3D" id="3.40.1010.10">
    <property type="entry name" value="Cobalt-precorrin-4 Transmethylase, Domain 1"/>
    <property type="match status" value="1"/>
</dbReference>
<comment type="caution">
    <text evidence="10">The sequence shown here is derived from an EMBL/GenBank/DDBJ whole genome shotgun (WGS) entry which is preliminary data.</text>
</comment>
<feature type="domain" description="RsmI HTH" evidence="9">
    <location>
        <begin position="253"/>
        <end position="296"/>
    </location>
</feature>
<keyword evidence="3 6" id="KW-0489">Methyltransferase</keyword>
<evidence type="ECO:0000259" key="9">
    <source>
        <dbReference type="Pfam" id="PF23016"/>
    </source>
</evidence>
<keyword evidence="11" id="KW-1185">Reference proteome</keyword>
<feature type="region of interest" description="Disordered" evidence="7">
    <location>
        <begin position="1"/>
        <end position="22"/>
    </location>
</feature>
<dbReference type="PROSITE" id="PS01296">
    <property type="entry name" value="RSMI"/>
    <property type="match status" value="1"/>
</dbReference>
<dbReference type="SUPFAM" id="SSF53790">
    <property type="entry name" value="Tetrapyrrole methylase"/>
    <property type="match status" value="1"/>
</dbReference>
<dbReference type="GO" id="GO:0005737">
    <property type="term" value="C:cytoplasm"/>
    <property type="evidence" value="ECO:0007669"/>
    <property type="project" value="UniProtKB-SubCell"/>
</dbReference>
<dbReference type="Proteomes" id="UP000321638">
    <property type="component" value="Unassembled WGS sequence"/>
</dbReference>
<comment type="function">
    <text evidence="6">Catalyzes the 2'-O-methylation of the ribose of cytidine 1402 (C1402) in 16S rRNA.</text>
</comment>
<dbReference type="InterPro" id="IPR018063">
    <property type="entry name" value="SAM_MeTrfase_RsmI_CS"/>
</dbReference>
<dbReference type="InterPro" id="IPR014777">
    <property type="entry name" value="4pyrrole_Mease_sub1"/>
</dbReference>
<dbReference type="InterPro" id="IPR000878">
    <property type="entry name" value="4pyrrol_Mease"/>
</dbReference>
<organism evidence="10 11">
    <name type="scientific">Vineibacter terrae</name>
    <dbReference type="NCBI Taxonomy" id="2586908"/>
    <lineage>
        <taxon>Bacteria</taxon>
        <taxon>Pseudomonadati</taxon>
        <taxon>Pseudomonadota</taxon>
        <taxon>Alphaproteobacteria</taxon>
        <taxon>Hyphomicrobiales</taxon>
        <taxon>Vineibacter</taxon>
    </lineage>
</organism>